<feature type="region of interest" description="Disordered" evidence="1">
    <location>
        <begin position="167"/>
        <end position="188"/>
    </location>
</feature>
<protein>
    <submittedName>
        <fullName evidence="2">Uncharacterized protein</fullName>
    </submittedName>
</protein>
<accession>A0A7S2WP23</accession>
<proteinExistence type="predicted"/>
<reference evidence="2" key="1">
    <citation type="submission" date="2021-01" db="EMBL/GenBank/DDBJ databases">
        <authorList>
            <person name="Corre E."/>
            <person name="Pelletier E."/>
            <person name="Niang G."/>
            <person name="Scheremetjew M."/>
            <person name="Finn R."/>
            <person name="Kale V."/>
            <person name="Holt S."/>
            <person name="Cochrane G."/>
            <person name="Meng A."/>
            <person name="Brown T."/>
            <person name="Cohen L."/>
        </authorList>
    </citation>
    <scope>NUCLEOTIDE SEQUENCE</scope>
    <source>
        <strain evidence="2">CCMP1243</strain>
    </source>
</reference>
<sequence>MSCPGGQVRGASESSRSRNTDVGGVRRGCRSRFGFVLGPAQVGGNYGVDKLSGAGREPVQERELAGQECAGVKARERTVLGVTITKATERGGVWYCGADYWGRAPVVVCGPGTRSPQPGVDEFRRGTASEELEHRGQAAGWGNAGSTTMKVVGRRCGRTKRVERRKLKRSARCGDGPMSGSEEPENRWAKATEETAFAMRAAERAAGRGKRGQ</sequence>
<feature type="region of interest" description="Disordered" evidence="1">
    <location>
        <begin position="1"/>
        <end position="25"/>
    </location>
</feature>
<dbReference type="AlphaFoldDB" id="A0A7S2WP23"/>
<evidence type="ECO:0000313" key="2">
    <source>
        <dbReference type="EMBL" id="CAD9700129.1"/>
    </source>
</evidence>
<dbReference type="EMBL" id="HBHJ01022486">
    <property type="protein sequence ID" value="CAD9700129.1"/>
    <property type="molecule type" value="Transcribed_RNA"/>
</dbReference>
<organism evidence="2">
    <name type="scientific">Rhizochromulina marina</name>
    <dbReference type="NCBI Taxonomy" id="1034831"/>
    <lineage>
        <taxon>Eukaryota</taxon>
        <taxon>Sar</taxon>
        <taxon>Stramenopiles</taxon>
        <taxon>Ochrophyta</taxon>
        <taxon>Dictyochophyceae</taxon>
        <taxon>Rhizochromulinales</taxon>
        <taxon>Rhizochromulina</taxon>
    </lineage>
</organism>
<gene>
    <name evidence="2" type="ORF">RMAR1173_LOCUS14852</name>
</gene>
<evidence type="ECO:0000256" key="1">
    <source>
        <dbReference type="SAM" id="MobiDB-lite"/>
    </source>
</evidence>
<name>A0A7S2WP23_9STRA</name>